<evidence type="ECO:0000313" key="3">
    <source>
        <dbReference type="Proteomes" id="UP001571476"/>
    </source>
</evidence>
<dbReference type="RefSeq" id="WP_372566917.1">
    <property type="nucleotide sequence ID" value="NZ_JBGOSP010000049.1"/>
</dbReference>
<keyword evidence="3" id="KW-1185">Reference proteome</keyword>
<feature type="domain" description="HTH-like" evidence="1">
    <location>
        <begin position="28"/>
        <end position="59"/>
    </location>
</feature>
<dbReference type="EMBL" id="JBGOSP010000049">
    <property type="protein sequence ID" value="MFA3843042.1"/>
    <property type="molecule type" value="Genomic_DNA"/>
</dbReference>
<evidence type="ECO:0000313" key="2">
    <source>
        <dbReference type="EMBL" id="MFA3843042.1"/>
    </source>
</evidence>
<sequence length="70" mass="7889">MLRELHIHSSTNYLWRQAVTGPRERRRRDTELTEQIRRIHTDSGGTYGSPRVHAALRARTSTSVASGSSG</sequence>
<accession>A0ABV4SXA3</accession>
<dbReference type="Proteomes" id="UP001571476">
    <property type="component" value="Unassembled WGS sequence"/>
</dbReference>
<name>A0ABV4SXA3_9ACTN</name>
<dbReference type="InterPro" id="IPR025948">
    <property type="entry name" value="HTH-like_dom"/>
</dbReference>
<gene>
    <name evidence="2" type="ORF">ACEG43_44125</name>
</gene>
<evidence type="ECO:0000259" key="1">
    <source>
        <dbReference type="Pfam" id="PF13276"/>
    </source>
</evidence>
<organism evidence="2 3">
    <name type="scientific">Streptomyces aureus</name>
    <dbReference type="NCBI Taxonomy" id="193461"/>
    <lineage>
        <taxon>Bacteria</taxon>
        <taxon>Bacillati</taxon>
        <taxon>Actinomycetota</taxon>
        <taxon>Actinomycetes</taxon>
        <taxon>Kitasatosporales</taxon>
        <taxon>Streptomycetaceae</taxon>
        <taxon>Streptomyces</taxon>
    </lineage>
</organism>
<comment type="caution">
    <text evidence="2">The sequence shown here is derived from an EMBL/GenBank/DDBJ whole genome shotgun (WGS) entry which is preliminary data.</text>
</comment>
<proteinExistence type="predicted"/>
<dbReference type="Pfam" id="PF13276">
    <property type="entry name" value="HTH_21"/>
    <property type="match status" value="1"/>
</dbReference>
<protein>
    <submittedName>
        <fullName evidence="2">Transposase</fullName>
    </submittedName>
</protein>
<reference evidence="2 3" key="1">
    <citation type="submission" date="2024-08" db="EMBL/GenBank/DDBJ databases">
        <title>Genome sequence of Streptomyces aureus CACIA-1.46HGO.</title>
        <authorList>
            <person name="Evangelista-Martinez Z."/>
        </authorList>
    </citation>
    <scope>NUCLEOTIDE SEQUENCE [LARGE SCALE GENOMIC DNA]</scope>
    <source>
        <strain evidence="2 3">CACIA-1.46HGO</strain>
    </source>
</reference>